<reference evidence="1 2" key="1">
    <citation type="submission" date="2019-06" db="EMBL/GenBank/DDBJ databases">
        <title>Whole genome shotgun sequence of Corynebacterium flavescens NBRC 14136.</title>
        <authorList>
            <person name="Hosoyama A."/>
            <person name="Uohara A."/>
            <person name="Ohji S."/>
            <person name="Ichikawa N."/>
        </authorList>
    </citation>
    <scope>NUCLEOTIDE SEQUENCE [LARGE SCALE GENOMIC DNA]</scope>
    <source>
        <strain evidence="1 2">NBRC 14136</strain>
    </source>
</reference>
<evidence type="ECO:0008006" key="3">
    <source>
        <dbReference type="Google" id="ProtNLM"/>
    </source>
</evidence>
<dbReference type="Proteomes" id="UP000315353">
    <property type="component" value="Unassembled WGS sequence"/>
</dbReference>
<dbReference type="InterPro" id="IPR027417">
    <property type="entry name" value="P-loop_NTPase"/>
</dbReference>
<comment type="caution">
    <text evidence="1">The sequence shown here is derived from an EMBL/GenBank/DDBJ whole genome shotgun (WGS) entry which is preliminary data.</text>
</comment>
<dbReference type="InterPro" id="IPR015223">
    <property type="entry name" value="MipZ"/>
</dbReference>
<proteinExistence type="predicted"/>
<evidence type="ECO:0000313" key="2">
    <source>
        <dbReference type="Proteomes" id="UP000315353"/>
    </source>
</evidence>
<organism evidence="1 2">
    <name type="scientific">Corynebacterium flavescens</name>
    <dbReference type="NCBI Taxonomy" id="28028"/>
    <lineage>
        <taxon>Bacteria</taxon>
        <taxon>Bacillati</taxon>
        <taxon>Actinomycetota</taxon>
        <taxon>Actinomycetes</taxon>
        <taxon>Mycobacteriales</taxon>
        <taxon>Corynebacteriaceae</taxon>
        <taxon>Corynebacterium</taxon>
    </lineage>
</organism>
<protein>
    <recommendedName>
        <fullName evidence="3">ParA family protein</fullName>
    </recommendedName>
</protein>
<name>A0AB73BB29_CORFL</name>
<gene>
    <name evidence="1" type="ORF">CFL01nite_24050</name>
</gene>
<dbReference type="Pfam" id="PF09140">
    <property type="entry name" value="MipZ"/>
    <property type="match status" value="1"/>
</dbReference>
<accession>A0AB73BB29</accession>
<evidence type="ECO:0000313" key="1">
    <source>
        <dbReference type="EMBL" id="GEB98910.1"/>
    </source>
</evidence>
<dbReference type="Gene3D" id="3.40.50.300">
    <property type="entry name" value="P-loop containing nucleotide triphosphate hydrolases"/>
    <property type="match status" value="1"/>
</dbReference>
<dbReference type="AlphaFoldDB" id="A0AB73BB29"/>
<dbReference type="EMBL" id="BJNB01000071">
    <property type="protein sequence ID" value="GEB98910.1"/>
    <property type="molecule type" value="Genomic_DNA"/>
</dbReference>
<dbReference type="SUPFAM" id="SSF52540">
    <property type="entry name" value="P-loop containing nucleoside triphosphate hydrolases"/>
    <property type="match status" value="1"/>
</dbReference>
<sequence length="232" mass="25820">MGNGLEYNGRQNMILLVANLKGGMARTTISVMLARAYAESSERVVLADVTCDGDSARYVDIMKEKHGLALPFEVREFPSDPYEQNYDAAKDGAKLRESIQSLKESLGNNGIVVVDTNSHHEESLRSLDRIADLVVVPYDYSGTAFKPTLRTLDALTAPTTVLPYRRFSTINEGDETLLHRVVKKASHLSNAILTRDEKYEICDIPDSTVEYDQLATDLLKQGHFTHPLKSTD</sequence>